<accession>A0A0R1UGQ5</accession>
<protein>
    <submittedName>
        <fullName evidence="1">Uncharacterized protein</fullName>
    </submittedName>
</protein>
<dbReference type="PATRIC" id="fig|1423760.3.peg.510"/>
<proteinExistence type="predicted"/>
<dbReference type="AlphaFoldDB" id="A0A0R1UGQ5"/>
<name>A0A0R1UGQ5_9LACO</name>
<reference evidence="1 2" key="1">
    <citation type="journal article" date="2015" name="Genome Announc.">
        <title>Expanding the biotechnology potential of lactobacilli through comparative genomics of 213 strains and associated genera.</title>
        <authorList>
            <person name="Sun Z."/>
            <person name="Harris H.M."/>
            <person name="McCann A."/>
            <person name="Guo C."/>
            <person name="Argimon S."/>
            <person name="Zhang W."/>
            <person name="Yang X."/>
            <person name="Jeffery I.B."/>
            <person name="Cooney J.C."/>
            <person name="Kagawa T.F."/>
            <person name="Liu W."/>
            <person name="Song Y."/>
            <person name="Salvetti E."/>
            <person name="Wrobel A."/>
            <person name="Rasinkangas P."/>
            <person name="Parkhill J."/>
            <person name="Rea M.C."/>
            <person name="O'Sullivan O."/>
            <person name="Ritari J."/>
            <person name="Douillard F.P."/>
            <person name="Paul Ross R."/>
            <person name="Yang R."/>
            <person name="Briner A.E."/>
            <person name="Felis G.E."/>
            <person name="de Vos W.M."/>
            <person name="Barrangou R."/>
            <person name="Klaenhammer T.R."/>
            <person name="Caufield P.W."/>
            <person name="Cui Y."/>
            <person name="Zhang H."/>
            <person name="O'Toole P.W."/>
        </authorList>
    </citation>
    <scope>NUCLEOTIDE SEQUENCE [LARGE SCALE GENOMIC DNA]</scope>
    <source>
        <strain evidence="1 2">DSM 15946</strain>
    </source>
</reference>
<dbReference type="Proteomes" id="UP000050816">
    <property type="component" value="Unassembled WGS sequence"/>
</dbReference>
<evidence type="ECO:0000313" key="2">
    <source>
        <dbReference type="Proteomes" id="UP000050816"/>
    </source>
</evidence>
<comment type="caution">
    <text evidence="1">The sequence shown here is derived from an EMBL/GenBank/DDBJ whole genome shotgun (WGS) entry which is preliminary data.</text>
</comment>
<organism evidence="1 2">
    <name type="scientific">Limosilactobacillus ingluviei DSM 15946</name>
    <dbReference type="NCBI Taxonomy" id="1423760"/>
    <lineage>
        <taxon>Bacteria</taxon>
        <taxon>Bacillati</taxon>
        <taxon>Bacillota</taxon>
        <taxon>Bacilli</taxon>
        <taxon>Lactobacillales</taxon>
        <taxon>Lactobacillaceae</taxon>
        <taxon>Limosilactobacillus</taxon>
    </lineage>
</organism>
<sequence length="62" mass="7105">MTVLIAFLADQTLPAERAKKSRKKFEKGQLFLLPSDKRGKKLQICPVYYRKVAIVILASQVR</sequence>
<gene>
    <name evidence="1" type="ORF">FC43_GL000490</name>
</gene>
<evidence type="ECO:0000313" key="1">
    <source>
        <dbReference type="EMBL" id="KRL92052.1"/>
    </source>
</evidence>
<dbReference type="EMBL" id="AZFK01000012">
    <property type="protein sequence ID" value="KRL92052.1"/>
    <property type="molecule type" value="Genomic_DNA"/>
</dbReference>